<dbReference type="GO" id="GO:0051539">
    <property type="term" value="F:4 iron, 4 sulfur cluster binding"/>
    <property type="evidence" value="ECO:0007669"/>
    <property type="project" value="UniProtKB-UniRule"/>
</dbReference>
<dbReference type="InterPro" id="IPR007197">
    <property type="entry name" value="rSAM"/>
</dbReference>
<dbReference type="HAMAP" id="MF_01921">
    <property type="entry name" value="TYW1_archaea"/>
    <property type="match status" value="1"/>
</dbReference>
<dbReference type="SUPFAM" id="SSF102114">
    <property type="entry name" value="Radical SAM enzymes"/>
    <property type="match status" value="1"/>
</dbReference>
<keyword evidence="5 9" id="KW-0408">Iron</keyword>
<evidence type="ECO:0000256" key="6">
    <source>
        <dbReference type="ARBA" id="ARBA00023014"/>
    </source>
</evidence>
<name>A0A0M0BNL5_9ARCH</name>
<comment type="catalytic activity">
    <reaction evidence="8 9">
        <text>N(1)-methylguanosine(37) in tRNA(Phe) + pyruvate + S-adenosyl-L-methionine = 4-demethylwyosine(37) in tRNA(Phe) + 5'-deoxyadenosine + L-methionine + CO2 + H2O</text>
        <dbReference type="Rhea" id="RHEA:36347"/>
        <dbReference type="Rhea" id="RHEA-COMP:10164"/>
        <dbReference type="Rhea" id="RHEA-COMP:10165"/>
        <dbReference type="ChEBI" id="CHEBI:15361"/>
        <dbReference type="ChEBI" id="CHEBI:15377"/>
        <dbReference type="ChEBI" id="CHEBI:16526"/>
        <dbReference type="ChEBI" id="CHEBI:17319"/>
        <dbReference type="ChEBI" id="CHEBI:57844"/>
        <dbReference type="ChEBI" id="CHEBI:59789"/>
        <dbReference type="ChEBI" id="CHEBI:64315"/>
        <dbReference type="ChEBI" id="CHEBI:73542"/>
        <dbReference type="EC" id="4.1.3.44"/>
    </reaction>
</comment>
<dbReference type="PATRIC" id="fig|1685124.3.peg.1042"/>
<dbReference type="PROSITE" id="PS51918">
    <property type="entry name" value="RADICAL_SAM"/>
    <property type="match status" value="1"/>
</dbReference>
<keyword evidence="4 9" id="KW-0479">Metal-binding</keyword>
<dbReference type="Pfam" id="PF08608">
    <property type="entry name" value="Wyosine_form"/>
    <property type="match status" value="1"/>
</dbReference>
<comment type="cofactor">
    <cofactor evidence="9">
        <name>[4Fe-4S] cluster</name>
        <dbReference type="ChEBI" id="CHEBI:49883"/>
    </cofactor>
    <text evidence="9">Binds 2 [4Fe-4S] clusters. Binds 1 [4Fe-4S] cluster coordinated with 3 cysteines and an exchangeable S-adenosyl-L-methionine.</text>
</comment>
<evidence type="ECO:0000256" key="2">
    <source>
        <dbReference type="ARBA" id="ARBA00022691"/>
    </source>
</evidence>
<comment type="similarity">
    <text evidence="9">Belongs to the TYW1 family.</text>
</comment>
<proteinExistence type="inferred from homology"/>
<protein>
    <recommendedName>
        <fullName evidence="9">S-adenosyl-L-methionine-dependent tRNA 4-demethylwyosine synthase</fullName>
        <ecNumber evidence="9">4.1.3.44</ecNumber>
    </recommendedName>
    <alternativeName>
        <fullName evidence="9">tRNA wyosine derivatives biosynthesis protein Taw1</fullName>
    </alternativeName>
</protein>
<evidence type="ECO:0000256" key="4">
    <source>
        <dbReference type="ARBA" id="ARBA00022723"/>
    </source>
</evidence>
<evidence type="ECO:0000256" key="3">
    <source>
        <dbReference type="ARBA" id="ARBA00022694"/>
    </source>
</evidence>
<dbReference type="PANTHER" id="PTHR13930">
    <property type="entry name" value="S-ADENOSYL-L-METHIONINE-DEPENDENT TRNA 4-DEMETHYLWYOSINE SYNTHASE"/>
    <property type="match status" value="1"/>
</dbReference>
<accession>A0A0M0BNL5</accession>
<keyword evidence="2 9" id="KW-0949">S-adenosyl-L-methionine</keyword>
<evidence type="ECO:0000256" key="7">
    <source>
        <dbReference type="ARBA" id="ARBA00023239"/>
    </source>
</evidence>
<evidence type="ECO:0000259" key="10">
    <source>
        <dbReference type="PROSITE" id="PS51918"/>
    </source>
</evidence>
<feature type="binding site" evidence="9">
    <location>
        <position position="62"/>
    </location>
    <ligand>
        <name>[4Fe-4S] cluster</name>
        <dbReference type="ChEBI" id="CHEBI:49883"/>
        <label>2</label>
        <note>4Fe-4S-S-AdoMet</note>
    </ligand>
</feature>
<evidence type="ECO:0000256" key="5">
    <source>
        <dbReference type="ARBA" id="ARBA00023004"/>
    </source>
</evidence>
<dbReference type="CDD" id="cd01335">
    <property type="entry name" value="Radical_SAM"/>
    <property type="match status" value="1"/>
</dbReference>
<comment type="function">
    <text evidence="9">Component of the wyosine derivatives biosynthesis pathway that catalyzes the condensation of N-methylguanine with 2 carbon atoms from pyruvate to form the tricyclic 4-demethylwyosine (imG-14) on guanosine-37 of tRNA(Phe).</text>
</comment>
<keyword evidence="9" id="KW-0963">Cytoplasm</keyword>
<dbReference type="GO" id="GO:0005737">
    <property type="term" value="C:cytoplasm"/>
    <property type="evidence" value="ECO:0007669"/>
    <property type="project" value="UniProtKB-SubCell"/>
</dbReference>
<comment type="subcellular location">
    <subcellularLocation>
        <location evidence="9">Cytoplasm</location>
    </subcellularLocation>
</comment>
<feature type="binding site" evidence="9">
    <location>
        <position position="19"/>
    </location>
    <ligand>
        <name>[4Fe-4S] cluster</name>
        <dbReference type="ChEBI" id="CHEBI:49883"/>
        <label>1</label>
    </ligand>
</feature>
<dbReference type="EMBL" id="LFWU01000131">
    <property type="protein sequence ID" value="KON30177.1"/>
    <property type="molecule type" value="Genomic_DNA"/>
</dbReference>
<dbReference type="SFLD" id="SFLDF00284">
    <property type="entry name" value="tRNA_wybutosine-synthesizing"/>
    <property type="match status" value="1"/>
</dbReference>
<dbReference type="SFLD" id="SFLDS00029">
    <property type="entry name" value="Radical_SAM"/>
    <property type="match status" value="1"/>
</dbReference>
<dbReference type="PANTHER" id="PTHR13930:SF0">
    <property type="entry name" value="S-ADENOSYL-L-METHIONINE-DEPENDENT TRNA 4-DEMETHYLWYOSINE SYNTHASE TYW1-RELATED"/>
    <property type="match status" value="1"/>
</dbReference>
<dbReference type="Gene3D" id="3.20.20.70">
    <property type="entry name" value="Aldolase class I"/>
    <property type="match status" value="1"/>
</dbReference>
<evidence type="ECO:0000256" key="1">
    <source>
        <dbReference type="ARBA" id="ARBA00022485"/>
    </source>
</evidence>
<comment type="subunit">
    <text evidence="9">Monomer.</text>
</comment>
<feature type="domain" description="Radical SAM core" evidence="10">
    <location>
        <begin position="38"/>
        <end position="291"/>
    </location>
</feature>
<evidence type="ECO:0000313" key="12">
    <source>
        <dbReference type="Proteomes" id="UP000037237"/>
    </source>
</evidence>
<feature type="binding site" evidence="9">
    <location>
        <position position="32"/>
    </location>
    <ligand>
        <name>[4Fe-4S] cluster</name>
        <dbReference type="ChEBI" id="CHEBI:49883"/>
        <label>1</label>
    </ligand>
</feature>
<dbReference type="NCBIfam" id="TIGR03972">
    <property type="entry name" value="rSAM_TYW1"/>
    <property type="match status" value="1"/>
</dbReference>
<dbReference type="Proteomes" id="UP000037237">
    <property type="component" value="Unassembled WGS sequence"/>
</dbReference>
<organism evidence="11 12">
    <name type="scientific">miscellaneous Crenarchaeota group-1 archaeon SG8-32-1</name>
    <dbReference type="NCBI Taxonomy" id="1685124"/>
    <lineage>
        <taxon>Archaea</taxon>
        <taxon>Candidatus Bathyarchaeota</taxon>
        <taxon>MCG-1</taxon>
    </lineage>
</organism>
<gene>
    <name evidence="9" type="primary">taw1</name>
    <name evidence="11" type="ORF">AC477_05155</name>
</gene>
<sequence>MLYKQKYHLVGNHSAIKRCRWLYNSIIQNRVCYKQKFYGIQSHRCLQMTPSVFYCSLGCIFCWRAQNGDHNIRWDETKLPTWEDPETIIDGCIKEQKRILTGYKATPNVDHIKRIEAHTPRHAAISLAGEPTIYPHLDGLIKDFHRRNFTTFLVTNGTNPNALSKLIEEPTQLYVSVSAFDKDAFSKICRPQSNNSWKKLNETLGLLPSFKCPTVIRFTLARHLNLEYPKRFAELVKKANPTYLEPKAYMFVGFSRLRLEFSNMPTHEEIKKFGAQLSSELEYKILDESPDSRVVLLSRLEKAIKLA</sequence>
<dbReference type="AlphaFoldDB" id="A0A0M0BNL5"/>
<reference evidence="11 12" key="1">
    <citation type="submission" date="2015-06" db="EMBL/GenBank/DDBJ databases">
        <title>New insights into the roles of widespread benthic archaea in carbon and nitrogen cycling.</title>
        <authorList>
            <person name="Lazar C.S."/>
            <person name="Baker B.J."/>
            <person name="Seitz K.W."/>
            <person name="Hyde A.S."/>
            <person name="Dick G.J."/>
            <person name="Hinrichs K.-U."/>
            <person name="Teske A.P."/>
        </authorList>
    </citation>
    <scope>NUCLEOTIDE SEQUENCE [LARGE SCALE GENOMIC DNA]</scope>
    <source>
        <strain evidence="11">SG8-32-1</strain>
    </source>
</reference>
<evidence type="ECO:0000256" key="8">
    <source>
        <dbReference type="ARBA" id="ARBA00049466"/>
    </source>
</evidence>
<feature type="binding site" evidence="9">
    <location>
        <position position="55"/>
    </location>
    <ligand>
        <name>[4Fe-4S] cluster</name>
        <dbReference type="ChEBI" id="CHEBI:49883"/>
        <label>2</label>
        <note>4Fe-4S-S-AdoMet</note>
    </ligand>
</feature>
<keyword evidence="7 9" id="KW-0456">Lyase</keyword>
<dbReference type="InterPro" id="IPR013917">
    <property type="entry name" value="tRNA_wybutosine-synth"/>
</dbReference>
<keyword evidence="3 9" id="KW-0819">tRNA processing</keyword>
<dbReference type="Pfam" id="PF04055">
    <property type="entry name" value="Radical_SAM"/>
    <property type="match status" value="1"/>
</dbReference>
<dbReference type="EC" id="4.1.3.44" evidence="9"/>
<dbReference type="InterPro" id="IPR058240">
    <property type="entry name" value="rSAM_sf"/>
</dbReference>
<dbReference type="InterPro" id="IPR023993">
    <property type="entry name" value="TYW1_archaea"/>
</dbReference>
<dbReference type="GO" id="GO:0102521">
    <property type="term" value="F:tRNA-4-demethylwyosine synthase activity"/>
    <property type="evidence" value="ECO:0007669"/>
    <property type="project" value="UniProtKB-EC"/>
</dbReference>
<keyword evidence="6 9" id="KW-0411">Iron-sulfur</keyword>
<dbReference type="InterPro" id="IPR013785">
    <property type="entry name" value="Aldolase_TIM"/>
</dbReference>
<evidence type="ECO:0000313" key="11">
    <source>
        <dbReference type="EMBL" id="KON30177.1"/>
    </source>
</evidence>
<dbReference type="InterPro" id="IPR034556">
    <property type="entry name" value="tRNA_wybutosine-synthase"/>
</dbReference>
<dbReference type="GO" id="GO:0008033">
    <property type="term" value="P:tRNA processing"/>
    <property type="evidence" value="ECO:0007669"/>
    <property type="project" value="UniProtKB-UniRule"/>
</dbReference>
<feature type="binding site" evidence="9">
    <location>
        <position position="45"/>
    </location>
    <ligand>
        <name>[4Fe-4S] cluster</name>
        <dbReference type="ChEBI" id="CHEBI:49883"/>
        <label>1</label>
    </ligand>
</feature>
<evidence type="ECO:0000256" key="9">
    <source>
        <dbReference type="HAMAP-Rule" id="MF_01921"/>
    </source>
</evidence>
<comment type="caution">
    <text evidence="11">The sequence shown here is derived from an EMBL/GenBank/DDBJ whole genome shotgun (WGS) entry which is preliminary data.</text>
</comment>
<dbReference type="SFLD" id="SFLDG01071">
    <property type="entry name" value="tRNA_wybutosine-synthesizing"/>
    <property type="match status" value="1"/>
</dbReference>
<dbReference type="GO" id="GO:0046872">
    <property type="term" value="F:metal ion binding"/>
    <property type="evidence" value="ECO:0007669"/>
    <property type="project" value="UniProtKB-KW"/>
</dbReference>
<keyword evidence="1 9" id="KW-0004">4Fe-4S</keyword>
<feature type="binding site" evidence="9">
    <location>
        <position position="59"/>
    </location>
    <ligand>
        <name>[4Fe-4S] cluster</name>
        <dbReference type="ChEBI" id="CHEBI:49883"/>
        <label>2</label>
        <note>4Fe-4S-S-AdoMet</note>
    </ligand>
</feature>